<evidence type="ECO:0000313" key="1">
    <source>
        <dbReference type="EMBL" id="KAJ0170489.1"/>
    </source>
</evidence>
<sequence length="421" mass="48470">MSIVAIQGVPAKWSYSKLILTLSKGSQEYHNDFEMLNFGPNLVRTEDIDDPRVFTKVAYIRLSETLDPVKVVETFNNAPNSASMTAFIPDHIPNLAPKKKLKFKRKNAAYFFPLVHREILIEMQSKYAGLYNLSMKTDHKLLKQLSIKLFERLKTVQKSLTKIEARCLEFSRSYRKTYPHFCDFQLILSTLHALQDACGVPRAQISEQLLKTQHYHPNMSGEISNGNIQIACKQYSEAVAKKMADHINSLNSEVNAADSEEEVARKKVRAELKKMAPFFEPMVQQISLKHFAPIKPRYIGISMYGEHFLPPKEVMWPFLRRFRVLQSHRSPWLYNLLHFNVPPQYYSALMAMDGTVINGAKLVIRARDIPKYKVPLSVLKRFTGKAGDEFYDICASNDALFDEDYSQNEPDVQTDDDEFDE</sequence>
<organism evidence="1 2">
    <name type="scientific">Dendrolimus kikuchii</name>
    <dbReference type="NCBI Taxonomy" id="765133"/>
    <lineage>
        <taxon>Eukaryota</taxon>
        <taxon>Metazoa</taxon>
        <taxon>Ecdysozoa</taxon>
        <taxon>Arthropoda</taxon>
        <taxon>Hexapoda</taxon>
        <taxon>Insecta</taxon>
        <taxon>Pterygota</taxon>
        <taxon>Neoptera</taxon>
        <taxon>Endopterygota</taxon>
        <taxon>Lepidoptera</taxon>
        <taxon>Glossata</taxon>
        <taxon>Ditrysia</taxon>
        <taxon>Bombycoidea</taxon>
        <taxon>Lasiocampidae</taxon>
        <taxon>Dendrolimus</taxon>
    </lineage>
</organism>
<accession>A0ACC1CFZ0</accession>
<reference evidence="1 2" key="1">
    <citation type="journal article" date="2021" name="Front. Genet.">
        <title>Chromosome-Level Genome Assembly Reveals Significant Gene Expansion in the Toll and IMD Signaling Pathways of Dendrolimus kikuchii.</title>
        <authorList>
            <person name="Zhou J."/>
            <person name="Wu P."/>
            <person name="Xiong Z."/>
            <person name="Liu N."/>
            <person name="Zhao N."/>
            <person name="Ji M."/>
            <person name="Qiu Y."/>
            <person name="Yang B."/>
        </authorList>
    </citation>
    <scope>NUCLEOTIDE SEQUENCE [LARGE SCALE GENOMIC DNA]</scope>
    <source>
        <strain evidence="1">Ann1</strain>
    </source>
</reference>
<protein>
    <submittedName>
        <fullName evidence="1">Uncharacterized protein</fullName>
    </submittedName>
</protein>
<proteinExistence type="predicted"/>
<gene>
    <name evidence="1" type="ORF">K1T71_013860</name>
</gene>
<comment type="caution">
    <text evidence="1">The sequence shown here is derived from an EMBL/GenBank/DDBJ whole genome shotgun (WGS) entry which is preliminary data.</text>
</comment>
<keyword evidence="2" id="KW-1185">Reference proteome</keyword>
<dbReference type="Proteomes" id="UP000824533">
    <property type="component" value="Linkage Group LG27"/>
</dbReference>
<dbReference type="EMBL" id="CM034413">
    <property type="protein sequence ID" value="KAJ0170489.1"/>
    <property type="molecule type" value="Genomic_DNA"/>
</dbReference>
<name>A0ACC1CFZ0_9NEOP</name>
<evidence type="ECO:0000313" key="2">
    <source>
        <dbReference type="Proteomes" id="UP000824533"/>
    </source>
</evidence>